<dbReference type="EC" id="1.13.11.-" evidence="6"/>
<gene>
    <name evidence="7" type="ORF">SAMIE_1034730</name>
</gene>
<evidence type="ECO:0000256" key="4">
    <source>
        <dbReference type="ARBA" id="ARBA00023004"/>
    </source>
</evidence>
<dbReference type="RefSeq" id="WP_232037314.1">
    <property type="nucleotide sequence ID" value="NZ_AP018664.1"/>
</dbReference>
<name>A0A494WG47_9SPHN</name>
<dbReference type="InterPro" id="IPR004294">
    <property type="entry name" value="Carotenoid_Oase"/>
</dbReference>
<feature type="binding site" evidence="5">
    <location>
        <position position="474"/>
    </location>
    <ligand>
        <name>Fe cation</name>
        <dbReference type="ChEBI" id="CHEBI:24875"/>
        <note>catalytic</note>
    </ligand>
</feature>
<evidence type="ECO:0000256" key="5">
    <source>
        <dbReference type="PIRSR" id="PIRSR604294-1"/>
    </source>
</evidence>
<proteinExistence type="inferred from homology"/>
<evidence type="ECO:0000313" key="7">
    <source>
        <dbReference type="EMBL" id="BBD99972.1"/>
    </source>
</evidence>
<dbReference type="GO" id="GO:0046872">
    <property type="term" value="F:metal ion binding"/>
    <property type="evidence" value="ECO:0007669"/>
    <property type="project" value="UniProtKB-KW"/>
</dbReference>
<reference evidence="7 8" key="1">
    <citation type="submission" date="2018-05" db="EMBL/GenBank/DDBJ databases">
        <title>Complete Genome Sequence of the Nonylphenol-Degrading Bacterium Sphingobium amiense DSM 16289T.</title>
        <authorList>
            <person name="Ootsuka M."/>
            <person name="Nishizawa T."/>
            <person name="Ohta H."/>
        </authorList>
    </citation>
    <scope>NUCLEOTIDE SEQUENCE [LARGE SCALE GENOMIC DNA]</scope>
    <source>
        <strain evidence="7 8">DSM 16289</strain>
    </source>
</reference>
<organism evidence="7 8">
    <name type="scientific">Sphingobium amiense</name>
    <dbReference type="NCBI Taxonomy" id="135719"/>
    <lineage>
        <taxon>Bacteria</taxon>
        <taxon>Pseudomonadati</taxon>
        <taxon>Pseudomonadota</taxon>
        <taxon>Alphaproteobacteria</taxon>
        <taxon>Sphingomonadales</taxon>
        <taxon>Sphingomonadaceae</taxon>
        <taxon>Sphingobium</taxon>
    </lineage>
</organism>
<protein>
    <recommendedName>
        <fullName evidence="6">Dioxygenase</fullName>
        <ecNumber evidence="6">1.13.11.-</ecNumber>
    </recommendedName>
</protein>
<dbReference type="AlphaFoldDB" id="A0A494WG47"/>
<feature type="binding site" evidence="5">
    <location>
        <position position="218"/>
    </location>
    <ligand>
        <name>Fe cation</name>
        <dbReference type="ChEBI" id="CHEBI:24875"/>
        <note>catalytic</note>
    </ligand>
</feature>
<keyword evidence="3 6" id="KW-0560">Oxidoreductase</keyword>
<dbReference type="PANTHER" id="PTHR10543">
    <property type="entry name" value="BETA-CAROTENE DIOXYGENASE"/>
    <property type="match status" value="1"/>
</dbReference>
<dbReference type="GO" id="GO:0016121">
    <property type="term" value="P:carotene catabolic process"/>
    <property type="evidence" value="ECO:0007669"/>
    <property type="project" value="TreeGrafter"/>
</dbReference>
<evidence type="ECO:0000256" key="2">
    <source>
        <dbReference type="ARBA" id="ARBA00022723"/>
    </source>
</evidence>
<feature type="binding site" evidence="5">
    <location>
        <position position="282"/>
    </location>
    <ligand>
        <name>Fe cation</name>
        <dbReference type="ChEBI" id="CHEBI:24875"/>
        <note>catalytic</note>
    </ligand>
</feature>
<feature type="binding site" evidence="5">
    <location>
        <position position="167"/>
    </location>
    <ligand>
        <name>Fe cation</name>
        <dbReference type="ChEBI" id="CHEBI:24875"/>
        <note>catalytic</note>
    </ligand>
</feature>
<evidence type="ECO:0000313" key="8">
    <source>
        <dbReference type="Proteomes" id="UP000279959"/>
    </source>
</evidence>
<dbReference type="KEGG" id="sami:SAMIE_1034730"/>
<keyword evidence="2 5" id="KW-0479">Metal-binding</keyword>
<comment type="cofactor">
    <cofactor evidence="5 6">
        <name>Fe(2+)</name>
        <dbReference type="ChEBI" id="CHEBI:29033"/>
    </cofactor>
    <text evidence="5 6">Binds 1 Fe(2+) ion per subunit.</text>
</comment>
<keyword evidence="6 7" id="KW-0223">Dioxygenase</keyword>
<keyword evidence="4 5" id="KW-0408">Iron</keyword>
<dbReference type="EMBL" id="AP018664">
    <property type="protein sequence ID" value="BBD99972.1"/>
    <property type="molecule type" value="Genomic_DNA"/>
</dbReference>
<keyword evidence="8" id="KW-1185">Reference proteome</keyword>
<evidence type="ECO:0000256" key="6">
    <source>
        <dbReference type="RuleBase" id="RU364048"/>
    </source>
</evidence>
<sequence>MADFSKMKAAQGFFSPQRYEADILDCETTGSIPAELEGAFVRLGGEWFYPPKYQDDAILNSDGHVSSFRFKNGRVSYKSRFVRTPRFEANLKAGSQQFGYYRNPFTDEPSVKNLDRTVANTTPFAFAGRLMALKEDGLPHLIDPNSLETVGRWNFDGKYKGPHFTAHPKVDSETGEMIAYGNEANGLAGDAVYVATIDKTGRVTHDTSFTVPYVSIMHDIALTEKHIIFPFGGYVTSMERLKEGKIHWGWDNSKESYIGILPRGADGKDIRWFKGPLRCMMHTFHARTVGNKVIMEAPFYDGNFFPFFHNVDNSPWARDKAKGYLRRLTFDLNSKHDGWKEEIVFQTPIVDIGAIDRRFLTRDLRYVFTGFTDPSKPFNVAAGGNLQGRITNCYGRFDVKSGKMEAMFAGDTHSLAEACFVPRKGGDEGVGWLMGVASNFAEMRSELVIADAQRLADGPIARVILPFRAAPQVHGTWVGAQELPFV</sequence>
<evidence type="ECO:0000256" key="3">
    <source>
        <dbReference type="ARBA" id="ARBA00023002"/>
    </source>
</evidence>
<dbReference type="Pfam" id="PF03055">
    <property type="entry name" value="RPE65"/>
    <property type="match status" value="1"/>
</dbReference>
<comment type="similarity">
    <text evidence="1 6">Belongs to the carotenoid oxygenase family.</text>
</comment>
<accession>A0A494WG47</accession>
<dbReference type="Proteomes" id="UP000279959">
    <property type="component" value="Chromosome"/>
</dbReference>
<dbReference type="PANTHER" id="PTHR10543:SF89">
    <property type="entry name" value="CAROTENOID 9,10(9',10')-CLEAVAGE DIOXYGENASE 1"/>
    <property type="match status" value="1"/>
</dbReference>
<evidence type="ECO:0000256" key="1">
    <source>
        <dbReference type="ARBA" id="ARBA00006787"/>
    </source>
</evidence>
<dbReference type="GO" id="GO:0010436">
    <property type="term" value="F:carotenoid dioxygenase activity"/>
    <property type="evidence" value="ECO:0007669"/>
    <property type="project" value="TreeGrafter"/>
</dbReference>